<comment type="caution">
    <text evidence="1">The sequence shown here is derived from an EMBL/GenBank/DDBJ whole genome shotgun (WGS) entry which is preliminary data.</text>
</comment>
<dbReference type="InterPro" id="IPR027785">
    <property type="entry name" value="UvrD-like_helicase_C"/>
</dbReference>
<reference evidence="1 2" key="1">
    <citation type="submission" date="2018-05" db="EMBL/GenBank/DDBJ databases">
        <authorList>
            <consortium name="PulseNet: The National Subtyping Network for Foodborne Disease Surveillance"/>
            <person name="Tarr C.L."/>
            <person name="Trees E."/>
            <person name="Katz L.S."/>
            <person name="Carleton-Romer H.A."/>
            <person name="Stroika S."/>
            <person name="Kucerova Z."/>
            <person name="Roache K.F."/>
            <person name="Sabol A.L."/>
            <person name="Besser J."/>
            <person name="Gerner-Smidt P."/>
        </authorList>
    </citation>
    <scope>NUCLEOTIDE SEQUENCE [LARGE SCALE GENOMIC DNA]</scope>
    <source>
        <strain evidence="1 2">D6489</strain>
    </source>
</reference>
<accession>A0A5L4NN03</accession>
<name>A0A5L4NN03_CAMLA</name>
<dbReference type="Proteomes" id="UP000559808">
    <property type="component" value="Unassembled WGS sequence"/>
</dbReference>
<dbReference type="Pfam" id="PF13604">
    <property type="entry name" value="AAA_30"/>
    <property type="match status" value="1"/>
</dbReference>
<keyword evidence="1" id="KW-0067">ATP-binding</keyword>
<dbReference type="InterPro" id="IPR027417">
    <property type="entry name" value="P-loop_NTPase"/>
</dbReference>
<dbReference type="SUPFAM" id="SSF52540">
    <property type="entry name" value="P-loop containing nucleoside triphosphate hydrolases"/>
    <property type="match status" value="2"/>
</dbReference>
<dbReference type="CDD" id="cd18809">
    <property type="entry name" value="SF1_C_RecD"/>
    <property type="match status" value="1"/>
</dbReference>
<gene>
    <name evidence="1" type="ORF">YZ34_01095</name>
</gene>
<dbReference type="GO" id="GO:0004386">
    <property type="term" value="F:helicase activity"/>
    <property type="evidence" value="ECO:0007669"/>
    <property type="project" value="UniProtKB-KW"/>
</dbReference>
<keyword evidence="1" id="KW-0378">Hydrolase</keyword>
<proteinExistence type="predicted"/>
<dbReference type="EMBL" id="AABOWU010000002">
    <property type="protein sequence ID" value="EAI3913611.1"/>
    <property type="molecule type" value="Genomic_DNA"/>
</dbReference>
<dbReference type="Pfam" id="PF13538">
    <property type="entry name" value="UvrD_C_2"/>
    <property type="match status" value="1"/>
</dbReference>
<keyword evidence="1" id="KW-0347">Helicase</keyword>
<organism evidence="1 2">
    <name type="scientific">Campylobacter lari</name>
    <dbReference type="NCBI Taxonomy" id="201"/>
    <lineage>
        <taxon>Bacteria</taxon>
        <taxon>Pseudomonadati</taxon>
        <taxon>Campylobacterota</taxon>
        <taxon>Epsilonproteobacteria</taxon>
        <taxon>Campylobacterales</taxon>
        <taxon>Campylobacteraceae</taxon>
        <taxon>Campylobacter</taxon>
    </lineage>
</organism>
<evidence type="ECO:0000313" key="1">
    <source>
        <dbReference type="EMBL" id="EAI3913611.1"/>
    </source>
</evidence>
<sequence>MGDKSVLEQIIVISQNFNKNIKKHEDDRGFLSQNILNELRNLIEHIALYIYNRDTKNNFSSHYDNIKVAIVYISDKAKYVNIRKMHNFLQITSSHYTPDEETSERLMLKYISILIKIKQFCKNNLNLDILQNIYEFPIKLDNLSLQYYERVVNKINNTSVFERERTDKFYIHKVKPFVVDKKIYYEITFALAKNYTSKFDKIIAFSKEYIPDNYAVELKLYDTSIWLKSFKIPIILIINWNVSIRPCELKNFCAIFGLANVNFTRNAKYERIMQFLKYNELSLLDIVKLNDIEYQNIKNEFSENKFNDFFKCLDKTRDIITNNKKGKNILSYLLNSMNNVVIKYQKGDFANEKLSNLYLKNSSIPFEDMPFCTSLAGHNPRLIDLYECLDVKDRKHELLARTIKNNSKIHGNLYKDIEDFGQISKESILELVRKHNDSIEYKDHKPKRHIEILYEKYLYINEDETAIKNIILKLKNFTQSGIENYQKDIEKWLKNSNLDCEEKKNFLEKMFCDSKLALIYGAAGTGKTTLIEYISNFFKDKNILFLTNTYTALDNIKRRIKNPLWSFNVVSSCVKKRKEQVYDVVIIDECSTIDNKHMFEFLDKVKCDVLVCVGDVYQIEAIDFGNWFLFAQNFFKDKQIELKHIYRTNDERLQDLWKEVRELGENILEKLSKKKISEKIENFNFNTQKEDEIILCLNYGGLYGVNNINRLLQENNPKQYIQFNSLYYKIDDPILFNNESSSRFGQVIHNNLKGSIVDIKKGKGCAFFVVNVYKNISEESEKDFKITKKFNNEYTEITFRVDEINSDEEDEKEHAIPFQVAYAISIHKAQGLEYDNVSIIISDEIEEQITHNIFYTAITRAKKRLKIYWSAETENKILNSLKLKDIKKDYNLLSSKLK</sequence>
<dbReference type="AlphaFoldDB" id="A0A5L4NN03"/>
<protein>
    <submittedName>
        <fullName evidence="1">Helicase</fullName>
    </submittedName>
</protein>
<dbReference type="Gene3D" id="3.40.50.300">
    <property type="entry name" value="P-loop containing nucleotide triphosphate hydrolases"/>
    <property type="match status" value="2"/>
</dbReference>
<keyword evidence="1" id="KW-0547">Nucleotide-binding</keyword>
<evidence type="ECO:0000313" key="2">
    <source>
        <dbReference type="Proteomes" id="UP000559808"/>
    </source>
</evidence>